<reference evidence="2 3" key="1">
    <citation type="journal article" date="2015" name="Int. J. Syst. Evol. Microbiol.">
        <title>Nitrosospira lacus sp. nov., a psychrotolerant, ammonia-oxidizing bacterium from sandy lake sediment.</title>
        <authorList>
            <person name="Urakawa H."/>
            <person name="Garcia J.C."/>
            <person name="Nielsen J.L."/>
            <person name="Le V.Q."/>
            <person name="Kozlowski J.A."/>
            <person name="Stein L.Y."/>
            <person name="Lim C.K."/>
            <person name="Pommerening-Roser A."/>
            <person name="Martens-Habbena W."/>
            <person name="Stahl D.A."/>
            <person name="Klotz M.G."/>
        </authorList>
    </citation>
    <scope>NUCLEOTIDE SEQUENCE [LARGE SCALE GENOMIC DNA]</scope>
    <source>
        <strain evidence="2 3">APG3</strain>
    </source>
</reference>
<keyword evidence="3" id="KW-1185">Reference proteome</keyword>
<evidence type="ECO:0000313" key="3">
    <source>
        <dbReference type="Proteomes" id="UP000012179"/>
    </source>
</evidence>
<dbReference type="KEGG" id="nlc:EBAPG3_004535"/>
<dbReference type="OrthoDB" id="9765972at2"/>
<dbReference type="InterPro" id="IPR019219">
    <property type="entry name" value="DUF2130"/>
</dbReference>
<organism evidence="2 3">
    <name type="scientific">Nitrosospira lacus</name>
    <dbReference type="NCBI Taxonomy" id="1288494"/>
    <lineage>
        <taxon>Bacteria</taxon>
        <taxon>Pseudomonadati</taxon>
        <taxon>Pseudomonadota</taxon>
        <taxon>Betaproteobacteria</taxon>
        <taxon>Nitrosomonadales</taxon>
        <taxon>Nitrosomonadaceae</taxon>
        <taxon>Nitrosospira</taxon>
    </lineage>
</organism>
<name>A0A1W6SMS5_9PROT</name>
<sequence length="426" mass="48392">MMEPTITCPHCKTEIRLTESLAAPLIAATRKQFEQQLLRKDDEIARREQGIREKEKEITEAKRTLDTQIADRVAAQLNTERVRVIAEESRKAKLASAAELENKIRELAELQEVLKGRDEKLAAAQKVQAELTKKQRELDDARRELELTVEKRIQDGLGEVRAKARLEAEEGLRLKVMEKDQTIASMQQKIEELKRRAEQGSQQLQGEVQELALESLLRAKFPFDSIEPVPKGDYGGDVLHRIVATDGQPGGTILWETKRTRNWSDMWLAKLREDQRAAKAEIAVIVSQTLPKGVETFEMVEGVWVTHPRAALPVALILRHSLLEIALARQSSEGLQTKTEMIYQYLTGPRFRQRVEAIVEAFSTMQDDLDKERKVIMKQWAKREEQIMRVMGATVGMYGDLQGIAGKSLQEIEGLELKSLGLNDEL</sequence>
<evidence type="ECO:0000313" key="2">
    <source>
        <dbReference type="EMBL" id="ARO87097.1"/>
    </source>
</evidence>
<dbReference type="Proteomes" id="UP000012179">
    <property type="component" value="Chromosome"/>
</dbReference>
<dbReference type="AlphaFoldDB" id="A0A1W6SMS5"/>
<feature type="coiled-coil region" evidence="1">
    <location>
        <begin position="176"/>
        <end position="214"/>
    </location>
</feature>
<dbReference type="Pfam" id="PF09903">
    <property type="entry name" value="DUF2130"/>
    <property type="match status" value="1"/>
</dbReference>
<keyword evidence="1" id="KW-0175">Coiled coil</keyword>
<accession>A0A1W6SMS5</accession>
<evidence type="ECO:0000256" key="1">
    <source>
        <dbReference type="SAM" id="Coils"/>
    </source>
</evidence>
<gene>
    <name evidence="2" type="ORF">EBAPG3_004535</name>
</gene>
<protein>
    <recommendedName>
        <fullName evidence="4">DUF2130 domain-containing protein</fullName>
    </recommendedName>
</protein>
<dbReference type="eggNOG" id="COG4487">
    <property type="taxonomic scope" value="Bacteria"/>
</dbReference>
<dbReference type="RefSeq" id="WP_004174972.1">
    <property type="nucleotide sequence ID" value="NZ_CP021106.3"/>
</dbReference>
<proteinExistence type="predicted"/>
<feature type="coiled-coil region" evidence="1">
    <location>
        <begin position="44"/>
        <end position="151"/>
    </location>
</feature>
<dbReference type="EMBL" id="CP021106">
    <property type="protein sequence ID" value="ARO87097.1"/>
    <property type="molecule type" value="Genomic_DNA"/>
</dbReference>
<evidence type="ECO:0008006" key="4">
    <source>
        <dbReference type="Google" id="ProtNLM"/>
    </source>
</evidence>